<accession>A0A3S4YWY6</accession>
<dbReference type="GeneID" id="84574994"/>
<keyword evidence="5 6" id="KW-0472">Membrane</keyword>
<dbReference type="InterPro" id="IPR052027">
    <property type="entry name" value="PspC"/>
</dbReference>
<dbReference type="EMBL" id="UARK01000036">
    <property type="protein sequence ID" value="SPW34414.1"/>
    <property type="molecule type" value="Genomic_DNA"/>
</dbReference>
<keyword evidence="3 6" id="KW-0812">Transmembrane</keyword>
<protein>
    <submittedName>
        <fullName evidence="8">Phage shock protein C</fullName>
    </submittedName>
</protein>
<dbReference type="PANTHER" id="PTHR33885">
    <property type="entry name" value="PHAGE SHOCK PROTEIN C"/>
    <property type="match status" value="1"/>
</dbReference>
<organism evidence="8 9">
    <name type="scientific">Corynebacterium matruchotii</name>
    <dbReference type="NCBI Taxonomy" id="43768"/>
    <lineage>
        <taxon>Bacteria</taxon>
        <taxon>Bacillati</taxon>
        <taxon>Actinomycetota</taxon>
        <taxon>Actinomycetes</taxon>
        <taxon>Mycobacteriales</taxon>
        <taxon>Corynebacteriaceae</taxon>
        <taxon>Corynebacterium</taxon>
    </lineage>
</organism>
<evidence type="ECO:0000256" key="3">
    <source>
        <dbReference type="ARBA" id="ARBA00022692"/>
    </source>
</evidence>
<feature type="domain" description="Phage shock protein PspC N-terminal" evidence="7">
    <location>
        <begin position="67"/>
        <end position="124"/>
    </location>
</feature>
<evidence type="ECO:0000256" key="5">
    <source>
        <dbReference type="ARBA" id="ARBA00023136"/>
    </source>
</evidence>
<comment type="subcellular location">
    <subcellularLocation>
        <location evidence="1">Cell membrane</location>
        <topology evidence="1">Single-pass membrane protein</topology>
    </subcellularLocation>
</comment>
<evidence type="ECO:0000256" key="6">
    <source>
        <dbReference type="SAM" id="Phobius"/>
    </source>
</evidence>
<evidence type="ECO:0000256" key="2">
    <source>
        <dbReference type="ARBA" id="ARBA00022475"/>
    </source>
</evidence>
<evidence type="ECO:0000313" key="9">
    <source>
        <dbReference type="Proteomes" id="UP000249886"/>
    </source>
</evidence>
<dbReference type="GO" id="GO:0005886">
    <property type="term" value="C:plasma membrane"/>
    <property type="evidence" value="ECO:0007669"/>
    <property type="project" value="UniProtKB-SubCell"/>
</dbReference>
<gene>
    <name evidence="8" type="ORF">NCTC10254_02572</name>
</gene>
<proteinExistence type="predicted"/>
<dbReference type="Proteomes" id="UP000249886">
    <property type="component" value="Unassembled WGS sequence"/>
</dbReference>
<evidence type="ECO:0000259" key="7">
    <source>
        <dbReference type="Pfam" id="PF04024"/>
    </source>
</evidence>
<evidence type="ECO:0000256" key="1">
    <source>
        <dbReference type="ARBA" id="ARBA00004162"/>
    </source>
</evidence>
<dbReference type="AlphaFoldDB" id="A0A3S4YWY6"/>
<reference evidence="8 9" key="1">
    <citation type="submission" date="2018-06" db="EMBL/GenBank/DDBJ databases">
        <authorList>
            <consortium name="Pathogen Informatics"/>
            <person name="Doyle S."/>
        </authorList>
    </citation>
    <scope>NUCLEOTIDE SEQUENCE [LARGE SCALE GENOMIC DNA]</scope>
    <source>
        <strain evidence="8 9">NCTC10254</strain>
    </source>
</reference>
<name>A0A3S4YWY6_9CORY</name>
<feature type="transmembrane region" description="Helical" evidence="6">
    <location>
        <begin position="98"/>
        <end position="122"/>
    </location>
</feature>
<keyword evidence="4 6" id="KW-1133">Transmembrane helix</keyword>
<sequence length="128" mass="13833">MSYPNYNATAAADTQVNLPPITETTVATDPLSGTTYGMYGVVDQPTYATGLGYMDPASSMPVLPMERPLVRDMTNNWFGGVLAGIANKFDISVNLLRLLFVLSCLVLPGAQCIFYFIAWAIIPKGIGY</sequence>
<evidence type="ECO:0000313" key="8">
    <source>
        <dbReference type="EMBL" id="SPW34414.1"/>
    </source>
</evidence>
<comment type="caution">
    <text evidence="8">The sequence shown here is derived from an EMBL/GenBank/DDBJ whole genome shotgun (WGS) entry which is preliminary data.</text>
</comment>
<dbReference type="RefSeq" id="WP_005523325.1">
    <property type="nucleotide sequence ID" value="NZ_CAJPQJ010000001.1"/>
</dbReference>
<dbReference type="InterPro" id="IPR007168">
    <property type="entry name" value="Phageshock_PspC_N"/>
</dbReference>
<evidence type="ECO:0000256" key="4">
    <source>
        <dbReference type="ARBA" id="ARBA00022989"/>
    </source>
</evidence>
<keyword evidence="2" id="KW-1003">Cell membrane</keyword>
<dbReference type="PANTHER" id="PTHR33885:SF3">
    <property type="entry name" value="PHAGE SHOCK PROTEIN C"/>
    <property type="match status" value="1"/>
</dbReference>
<dbReference type="Pfam" id="PF04024">
    <property type="entry name" value="PspC"/>
    <property type="match status" value="1"/>
</dbReference>